<reference evidence="3 4" key="1">
    <citation type="journal article" date="2018" name="Int. J. Syst. Evol. Microbiol.">
        <title>Mesosutterella multiformis gen. nov., sp. nov., a member of the family Sutterellaceae and Sutterella megalosphaeroides sp. nov., isolated from human faeces.</title>
        <authorList>
            <person name="Sakamoto M."/>
            <person name="Ikeyama N."/>
            <person name="Kunihiro T."/>
            <person name="Iino T."/>
            <person name="Yuki M."/>
            <person name="Ohkuma M."/>
        </authorList>
    </citation>
    <scope>NUCLEOTIDE SEQUENCE [LARGE SCALE GENOMIC DNA]</scope>
    <source>
        <strain evidence="3 4">6FBBBH3</strain>
    </source>
</reference>
<dbReference type="Pfam" id="PF03610">
    <property type="entry name" value="EIIA-man"/>
    <property type="match status" value="1"/>
</dbReference>
<evidence type="ECO:0000259" key="2">
    <source>
        <dbReference type="PROSITE" id="PS51096"/>
    </source>
</evidence>
<name>A0A2Z6I7H9_9BURK</name>
<dbReference type="PANTHER" id="PTHR33799:SF1">
    <property type="entry name" value="PTS SYSTEM MANNOSE-SPECIFIC EIIAB COMPONENT-RELATED"/>
    <property type="match status" value="1"/>
</dbReference>
<gene>
    <name evidence="3" type="ORF">SUTMEG_01700</name>
</gene>
<dbReference type="GO" id="GO:0016740">
    <property type="term" value="F:transferase activity"/>
    <property type="evidence" value="ECO:0007669"/>
    <property type="project" value="UniProtKB-KW"/>
</dbReference>
<proteinExistence type="predicted"/>
<accession>A0A2Z6I7H9</accession>
<dbReference type="InterPro" id="IPR051471">
    <property type="entry name" value="Bacterial_PTS_sugar_comp"/>
</dbReference>
<protein>
    <recommendedName>
        <fullName evidence="2">PTS EIIA type-4 domain-containing protein</fullName>
    </recommendedName>
</protein>
<sequence length="140" mass="14531">MSLGICIIAHEPLASALKICAQHIFSATSDASADDIVCFDVPSNIEAEQGYERARTLIGPLLDRDGVLVFTDLLGATPSNIAHRFLDNDKVRVLSGVNLPAVVTALSAPPDAPLSRVMLLAEGGARSAISTAIGHSALNG</sequence>
<dbReference type="SUPFAM" id="SSF53062">
    <property type="entry name" value="PTS system fructose IIA component-like"/>
    <property type="match status" value="1"/>
</dbReference>
<feature type="domain" description="PTS EIIA type-4" evidence="2">
    <location>
        <begin position="2"/>
        <end position="129"/>
    </location>
</feature>
<dbReference type="OrthoDB" id="8795346at2"/>
<evidence type="ECO:0000313" key="3">
    <source>
        <dbReference type="EMBL" id="BBF22279.1"/>
    </source>
</evidence>
<dbReference type="RefSeq" id="WP_120175937.1">
    <property type="nucleotide sequence ID" value="NZ_AP018786.1"/>
</dbReference>
<dbReference type="GO" id="GO:0016020">
    <property type="term" value="C:membrane"/>
    <property type="evidence" value="ECO:0007669"/>
    <property type="project" value="InterPro"/>
</dbReference>
<dbReference type="Gene3D" id="3.40.50.510">
    <property type="entry name" value="Phosphotransferase system, mannose-type IIA component"/>
    <property type="match status" value="1"/>
</dbReference>
<dbReference type="GO" id="GO:0009401">
    <property type="term" value="P:phosphoenolpyruvate-dependent sugar phosphotransferase system"/>
    <property type="evidence" value="ECO:0007669"/>
    <property type="project" value="InterPro"/>
</dbReference>
<organism evidence="3 4">
    <name type="scientific">Sutterella megalosphaeroides</name>
    <dbReference type="NCBI Taxonomy" id="2494234"/>
    <lineage>
        <taxon>Bacteria</taxon>
        <taxon>Pseudomonadati</taxon>
        <taxon>Pseudomonadota</taxon>
        <taxon>Betaproteobacteria</taxon>
        <taxon>Burkholderiales</taxon>
        <taxon>Sutterellaceae</taxon>
        <taxon>Sutterella</taxon>
    </lineage>
</organism>
<keyword evidence="4" id="KW-1185">Reference proteome</keyword>
<dbReference type="AlphaFoldDB" id="A0A2Z6I7H9"/>
<dbReference type="Proteomes" id="UP000271003">
    <property type="component" value="Chromosome"/>
</dbReference>
<dbReference type="EMBL" id="AP018786">
    <property type="protein sequence ID" value="BBF22279.1"/>
    <property type="molecule type" value="Genomic_DNA"/>
</dbReference>
<evidence type="ECO:0000256" key="1">
    <source>
        <dbReference type="ARBA" id="ARBA00022679"/>
    </source>
</evidence>
<dbReference type="KEGG" id="sutt:SUTMEG_01700"/>
<dbReference type="PROSITE" id="PS51096">
    <property type="entry name" value="PTS_EIIA_TYPE_4"/>
    <property type="match status" value="1"/>
</dbReference>
<evidence type="ECO:0000313" key="4">
    <source>
        <dbReference type="Proteomes" id="UP000271003"/>
    </source>
</evidence>
<dbReference type="InterPro" id="IPR036662">
    <property type="entry name" value="PTS_EIIA_man-typ_sf"/>
</dbReference>
<keyword evidence="1" id="KW-0808">Transferase</keyword>
<dbReference type="PANTHER" id="PTHR33799">
    <property type="entry name" value="PTS PERMEASE-RELATED-RELATED"/>
    <property type="match status" value="1"/>
</dbReference>
<dbReference type="InterPro" id="IPR004701">
    <property type="entry name" value="PTS_EIIA_man-typ"/>
</dbReference>